<dbReference type="GO" id="GO:0005737">
    <property type="term" value="C:cytoplasm"/>
    <property type="evidence" value="ECO:0007669"/>
    <property type="project" value="InterPro"/>
</dbReference>
<dbReference type="Gene3D" id="3.40.50.1100">
    <property type="match status" value="2"/>
</dbReference>
<comment type="function">
    <text evidence="10">Hydro-lyase catalyzing the first step of the transsulfuration pathway, where the hydroxyl group of L-serine is displaced by L-homocysteine in a beta-replacement reaction to form L-cystathionine, the precursor of L-cysteine. This catabolic route allows the elimination of L-methionine and the toxic metabolite L-homocysteine. Also involved in the production of hydrogen sulfide, a gasotransmitter with signaling and cytoprotective effects on neurons.</text>
</comment>
<name>A0A834I1S7_RHYFE</name>
<comment type="pathway">
    <text evidence="2">Amino-acid biosynthesis; L-cysteine biosynthesis; L-cysteine from L-homocysteine and L-serine: step 1/2.</text>
</comment>
<keyword evidence="6 12" id="KW-0129">CBS domain</keyword>
<keyword evidence="7 12" id="KW-0198">Cysteine biosynthesis</keyword>
<dbReference type="PROSITE" id="PS00901">
    <property type="entry name" value="CYS_SYNTHASE"/>
    <property type="match status" value="1"/>
</dbReference>
<comment type="catalytic activity">
    <reaction evidence="11 12">
        <text>L-homocysteine + L-serine = L,L-cystathionine + H2O</text>
        <dbReference type="Rhea" id="RHEA:10112"/>
        <dbReference type="ChEBI" id="CHEBI:15377"/>
        <dbReference type="ChEBI" id="CHEBI:33384"/>
        <dbReference type="ChEBI" id="CHEBI:58161"/>
        <dbReference type="ChEBI" id="CHEBI:58199"/>
        <dbReference type="EC" id="4.2.1.22"/>
    </reaction>
</comment>
<dbReference type="NCBIfam" id="TIGR01137">
    <property type="entry name" value="cysta_beta"/>
    <property type="match status" value="1"/>
</dbReference>
<dbReference type="GO" id="GO:0019343">
    <property type="term" value="P:cysteine biosynthetic process via cystathionine"/>
    <property type="evidence" value="ECO:0007669"/>
    <property type="project" value="UniProtKB-UniRule"/>
</dbReference>
<dbReference type="GO" id="GO:0030170">
    <property type="term" value="F:pyridoxal phosphate binding"/>
    <property type="evidence" value="ECO:0007669"/>
    <property type="project" value="UniProtKB-ARBA"/>
</dbReference>
<feature type="domain" description="Tryptophan synthase beta chain-like PALP" evidence="13">
    <location>
        <begin position="82"/>
        <end position="376"/>
    </location>
</feature>
<comment type="caution">
    <text evidence="15">The sequence shown here is derived from an EMBL/GenBank/DDBJ whole genome shotgun (WGS) entry which is preliminary data.</text>
</comment>
<dbReference type="GO" id="GO:0006535">
    <property type="term" value="P:cysteine biosynthetic process from serine"/>
    <property type="evidence" value="ECO:0007669"/>
    <property type="project" value="UniProtKB-UniRule"/>
</dbReference>
<evidence type="ECO:0000256" key="10">
    <source>
        <dbReference type="ARBA" id="ARBA00045425"/>
    </source>
</evidence>
<evidence type="ECO:0000259" key="13">
    <source>
        <dbReference type="Pfam" id="PF00291"/>
    </source>
</evidence>
<dbReference type="InterPro" id="IPR001216">
    <property type="entry name" value="P-phosphate_BS"/>
</dbReference>
<dbReference type="EC" id="4.2.1.22" evidence="4 12"/>
<dbReference type="Proteomes" id="UP000625711">
    <property type="component" value="Unassembled WGS sequence"/>
</dbReference>
<evidence type="ECO:0000259" key="14">
    <source>
        <dbReference type="Pfam" id="PF00571"/>
    </source>
</evidence>
<evidence type="ECO:0000313" key="16">
    <source>
        <dbReference type="Proteomes" id="UP000625711"/>
    </source>
</evidence>
<dbReference type="SUPFAM" id="SSF54631">
    <property type="entry name" value="CBS-domain pair"/>
    <property type="match status" value="1"/>
</dbReference>
<evidence type="ECO:0000256" key="4">
    <source>
        <dbReference type="ARBA" id="ARBA00012041"/>
    </source>
</evidence>
<protein>
    <recommendedName>
        <fullName evidence="9 12">Cystathionine beta-synthase</fullName>
        <ecNumber evidence="4 12">4.2.1.22</ecNumber>
    </recommendedName>
</protein>
<dbReference type="CDD" id="cd01561">
    <property type="entry name" value="CBS_like"/>
    <property type="match status" value="1"/>
</dbReference>
<evidence type="ECO:0000256" key="1">
    <source>
        <dbReference type="ARBA" id="ARBA00001933"/>
    </source>
</evidence>
<feature type="domain" description="CBS" evidence="14">
    <location>
        <begin position="418"/>
        <end position="466"/>
    </location>
</feature>
<accession>A0A834I1S7</accession>
<organism evidence="15 16">
    <name type="scientific">Rhynchophorus ferrugineus</name>
    <name type="common">Red palm weevil</name>
    <name type="synonym">Curculio ferrugineus</name>
    <dbReference type="NCBI Taxonomy" id="354439"/>
    <lineage>
        <taxon>Eukaryota</taxon>
        <taxon>Metazoa</taxon>
        <taxon>Ecdysozoa</taxon>
        <taxon>Arthropoda</taxon>
        <taxon>Hexapoda</taxon>
        <taxon>Insecta</taxon>
        <taxon>Pterygota</taxon>
        <taxon>Neoptera</taxon>
        <taxon>Endopterygota</taxon>
        <taxon>Coleoptera</taxon>
        <taxon>Polyphaga</taxon>
        <taxon>Cucujiformia</taxon>
        <taxon>Curculionidae</taxon>
        <taxon>Dryophthorinae</taxon>
        <taxon>Rhynchophorus</taxon>
    </lineage>
</organism>
<evidence type="ECO:0000256" key="11">
    <source>
        <dbReference type="ARBA" id="ARBA00047490"/>
    </source>
</evidence>
<evidence type="ECO:0000313" key="15">
    <source>
        <dbReference type="EMBL" id="KAF7269425.1"/>
    </source>
</evidence>
<evidence type="ECO:0000256" key="12">
    <source>
        <dbReference type="RuleBase" id="RU361204"/>
    </source>
</evidence>
<dbReference type="FunFam" id="3.40.50.1100:FF:000118">
    <property type="entry name" value="Related to CYS4-cystathionine beta-synthase"/>
    <property type="match status" value="1"/>
</dbReference>
<evidence type="ECO:0000256" key="8">
    <source>
        <dbReference type="ARBA" id="ARBA00023239"/>
    </source>
</evidence>
<evidence type="ECO:0000256" key="3">
    <source>
        <dbReference type="ARBA" id="ARBA00007103"/>
    </source>
</evidence>
<keyword evidence="16" id="KW-1185">Reference proteome</keyword>
<comment type="similarity">
    <text evidence="3 12">Belongs to the cysteine synthase/cystathionine beta-synthase family.</text>
</comment>
<dbReference type="SUPFAM" id="SSF53686">
    <property type="entry name" value="Tryptophan synthase beta subunit-like PLP-dependent enzymes"/>
    <property type="match status" value="1"/>
</dbReference>
<dbReference type="GO" id="GO:0004122">
    <property type="term" value="F:cystathionine beta-synthase activity"/>
    <property type="evidence" value="ECO:0007669"/>
    <property type="project" value="UniProtKB-UniRule"/>
</dbReference>
<sequence>MSNKAKVNGVCPHSELPNKLGTSVNKDGKIVYVAPINGEKFVIPDATRRCKWSRDAKKTGVPFPHTTQSWMRNEKIAPNVLSLIGNTPMVKLNSIPKKEGIRCNIYAKLEYFNPGGSVKDRIAKRIIEDAEEQGLLRPGMTIIEPSSGNTGIGVALASAIKGYKCIIVMSEKMSNEKVAVMTALGARLIRTPITADSYSPEGIFGVANRLHNEIPDSLILDQFSNPGNPLAHYDTTAEEILDQCDRRVDYLVLGAGTGGTLTGISRKFKEESPCTKVVGLDPEGSVFAVPQELNKTDVTFFEVEGLGYDFVPTSLDQDAADIWVKTNDADSLTMARRLIREEGILCGTSSGAAVSAAIKVAKDLKEGQNVVVVIPDSIRNFLTKFVSDHWMEARGFQTCENINKHWWWNDKVGNLQYKKIHIINANETCENVLQIMRKNDLNILAILNSDKSILGSVTFKHLVNNILAKHVQLNQTIDNSTIRIYTRIDVNGTLGLASRMLEKDYYIIVTEINETDPAKMEKAVGVIEITDLYNYINHNKF</sequence>
<keyword evidence="12" id="KW-0028">Amino-acid biosynthesis</keyword>
<dbReference type="FunFam" id="3.40.50.1100:FF:000003">
    <property type="entry name" value="Cystathionine beta-synthase"/>
    <property type="match status" value="1"/>
</dbReference>
<dbReference type="InterPro" id="IPR036052">
    <property type="entry name" value="TrpB-like_PALP_sf"/>
</dbReference>
<evidence type="ECO:0000256" key="7">
    <source>
        <dbReference type="ARBA" id="ARBA00023192"/>
    </source>
</evidence>
<dbReference type="InterPro" id="IPR005857">
    <property type="entry name" value="Cysta_beta_synth"/>
</dbReference>
<dbReference type="AlphaFoldDB" id="A0A834I1S7"/>
<dbReference type="InterPro" id="IPR050214">
    <property type="entry name" value="Cys_Synth/Cystath_Beta-Synth"/>
</dbReference>
<dbReference type="EMBL" id="JAACXV010014226">
    <property type="protein sequence ID" value="KAF7269425.1"/>
    <property type="molecule type" value="Genomic_DNA"/>
</dbReference>
<dbReference type="UniPathway" id="UPA00136">
    <property type="reaction ID" value="UER00201"/>
</dbReference>
<dbReference type="PANTHER" id="PTHR10314">
    <property type="entry name" value="CYSTATHIONINE BETA-SYNTHASE"/>
    <property type="match status" value="1"/>
</dbReference>
<keyword evidence="8 12" id="KW-0456">Lyase</keyword>
<dbReference type="InterPro" id="IPR001926">
    <property type="entry name" value="TrpB-like_PALP"/>
</dbReference>
<dbReference type="Gene3D" id="3.10.580.10">
    <property type="entry name" value="CBS-domain"/>
    <property type="match status" value="1"/>
</dbReference>
<gene>
    <name evidence="15" type="ORF">GWI33_017529</name>
</gene>
<comment type="cofactor">
    <cofactor evidence="1 12">
        <name>pyridoxal 5'-phosphate</name>
        <dbReference type="ChEBI" id="CHEBI:597326"/>
    </cofactor>
</comment>
<dbReference type="InterPro" id="IPR000644">
    <property type="entry name" value="CBS_dom"/>
</dbReference>
<proteinExistence type="inferred from homology"/>
<dbReference type="InterPro" id="IPR046342">
    <property type="entry name" value="CBS_dom_sf"/>
</dbReference>
<keyword evidence="5 12" id="KW-0663">Pyridoxal phosphate</keyword>
<evidence type="ECO:0000256" key="5">
    <source>
        <dbReference type="ARBA" id="ARBA00022898"/>
    </source>
</evidence>
<evidence type="ECO:0000256" key="2">
    <source>
        <dbReference type="ARBA" id="ARBA00005003"/>
    </source>
</evidence>
<evidence type="ECO:0000256" key="9">
    <source>
        <dbReference type="ARBA" id="ARBA00026192"/>
    </source>
</evidence>
<dbReference type="OrthoDB" id="728at2759"/>
<evidence type="ECO:0000256" key="6">
    <source>
        <dbReference type="ARBA" id="ARBA00023122"/>
    </source>
</evidence>
<reference evidence="15" key="1">
    <citation type="submission" date="2020-08" db="EMBL/GenBank/DDBJ databases">
        <title>Genome sequencing and assembly of the red palm weevil Rhynchophorus ferrugineus.</title>
        <authorList>
            <person name="Dias G.B."/>
            <person name="Bergman C.M."/>
            <person name="Manee M."/>
        </authorList>
    </citation>
    <scope>NUCLEOTIDE SEQUENCE</scope>
    <source>
        <strain evidence="15">AA-2017</strain>
        <tissue evidence="15">Whole larva</tissue>
    </source>
</reference>
<dbReference type="Pfam" id="PF00571">
    <property type="entry name" value="CBS"/>
    <property type="match status" value="1"/>
</dbReference>
<dbReference type="Pfam" id="PF00291">
    <property type="entry name" value="PALP"/>
    <property type="match status" value="1"/>
</dbReference>